<sequence length="338" mass="35402">MSGSQLPVLIIGGSGVVGAQAAATLRKLHPDLPIIIGGRDLARAQKTAHGLGNASAVVIDLARRDLGLEATPLGAIALFVKDHTLNSMRYALDHKVPYVDLSSGTFEIGPGAALYIHHPDRAPILMASHWLAGAAVFPTLQLTAAYDTIASIRVGVMLDEEDMGGPAAAADYERLTTVAPAVLTIQGGETHYVTGDETKATVRSVDGAHLTAQAYSPFDVLSLHAATSAQAIRFDLVYGQSASRRRGAPFSTETIIDITGRRKDGTTSTSHLEIVHPQGQAPLTALGVALGIEALMGLRGKAPTPGLYLPETLIDPNYYVAQMKAFGTVFSAVTEGGH</sequence>
<name>A0ACC5QZL8_9HYPH</name>
<accession>A0ACC5QZL8</accession>
<keyword evidence="2" id="KW-1185">Reference proteome</keyword>
<evidence type="ECO:0000313" key="1">
    <source>
        <dbReference type="EMBL" id="MBK1865854.1"/>
    </source>
</evidence>
<protein>
    <submittedName>
        <fullName evidence="1">NAD(P)-dependent oxidoreductase</fullName>
    </submittedName>
</protein>
<reference evidence="1" key="1">
    <citation type="submission" date="2021-01" db="EMBL/GenBank/DDBJ databases">
        <authorList>
            <person name="Sun Q."/>
        </authorList>
    </citation>
    <scope>NUCLEOTIDE SEQUENCE</scope>
    <source>
        <strain evidence="1">YIM B02566</strain>
    </source>
</reference>
<gene>
    <name evidence="1" type="ORF">JHL16_05785</name>
</gene>
<dbReference type="EMBL" id="JAENHL010000006">
    <property type="protein sequence ID" value="MBK1865854.1"/>
    <property type="molecule type" value="Genomic_DNA"/>
</dbReference>
<comment type="caution">
    <text evidence="1">The sequence shown here is derived from an EMBL/GenBank/DDBJ whole genome shotgun (WGS) entry which is preliminary data.</text>
</comment>
<dbReference type="Proteomes" id="UP000616151">
    <property type="component" value="Unassembled WGS sequence"/>
</dbReference>
<proteinExistence type="predicted"/>
<evidence type="ECO:0000313" key="2">
    <source>
        <dbReference type="Proteomes" id="UP000616151"/>
    </source>
</evidence>
<organism evidence="1 2">
    <name type="scientific">Taklimakanibacter albus</name>
    <dbReference type="NCBI Taxonomy" id="2800327"/>
    <lineage>
        <taxon>Bacteria</taxon>
        <taxon>Pseudomonadati</taxon>
        <taxon>Pseudomonadota</taxon>
        <taxon>Alphaproteobacteria</taxon>
        <taxon>Hyphomicrobiales</taxon>
        <taxon>Aestuariivirgaceae</taxon>
        <taxon>Taklimakanibacter</taxon>
    </lineage>
</organism>